<feature type="transmembrane region" description="Helical" evidence="5">
    <location>
        <begin position="113"/>
        <end position="131"/>
    </location>
</feature>
<dbReference type="PANTHER" id="PTHR43483:SF3">
    <property type="entry name" value="MEMBRANE TRANSPORTER PROTEIN HI_0806-RELATED"/>
    <property type="match status" value="1"/>
</dbReference>
<dbReference type="Pfam" id="PF01925">
    <property type="entry name" value="TauE"/>
    <property type="match status" value="1"/>
</dbReference>
<accession>A0ABT1C445</accession>
<feature type="transmembrane region" description="Helical" evidence="5">
    <location>
        <begin position="184"/>
        <end position="205"/>
    </location>
</feature>
<dbReference type="EMBL" id="JAMXQS010000003">
    <property type="protein sequence ID" value="MCO6049605.1"/>
    <property type="molecule type" value="Genomic_DNA"/>
</dbReference>
<keyword evidence="3 5" id="KW-1133">Transmembrane helix</keyword>
<keyword evidence="2 5" id="KW-0812">Transmembrane</keyword>
<sequence>MEHFTSLFPFVLGLALTGCVSGFLAGLLGVGGGIVVVPVLYVVLAAFQVDEDLIPFIAVGTSLATIVPTAIQSVRAHHAKGAVDTALLKWWGPWVAVGVMLGVLISAISDGEVLTWVFGVVAAVVAVHMLFTPEGTHLSPALPSKAFQAFLSTVIGTISTLMGIGGGTLTVPILSLCNYPVRRAVGTASVVGLIIAVPGALGFIANGWNEPGLPAFSLGYVNLAGFALIAALSMFFAPLGARTAHAIDPRWLRRLFGIFLAATSLKMLVA</sequence>
<feature type="transmembrane region" description="Helical" evidence="5">
    <location>
        <begin position="151"/>
        <end position="177"/>
    </location>
</feature>
<comment type="caution">
    <text evidence="6">The sequence shown here is derived from an EMBL/GenBank/DDBJ whole genome shotgun (WGS) entry which is preliminary data.</text>
</comment>
<dbReference type="PANTHER" id="PTHR43483">
    <property type="entry name" value="MEMBRANE TRANSPORTER PROTEIN HI_0806-RELATED"/>
    <property type="match status" value="1"/>
</dbReference>
<feature type="transmembrane region" description="Helical" evidence="5">
    <location>
        <begin position="91"/>
        <end position="108"/>
    </location>
</feature>
<evidence type="ECO:0000256" key="2">
    <source>
        <dbReference type="ARBA" id="ARBA00022692"/>
    </source>
</evidence>
<evidence type="ECO:0000256" key="3">
    <source>
        <dbReference type="ARBA" id="ARBA00022989"/>
    </source>
</evidence>
<comment type="subcellular location">
    <subcellularLocation>
        <location evidence="5">Cell membrane</location>
        <topology evidence="5">Multi-pass membrane protein</topology>
    </subcellularLocation>
    <subcellularLocation>
        <location evidence="1">Membrane</location>
        <topology evidence="1">Multi-pass membrane protein</topology>
    </subcellularLocation>
</comment>
<evidence type="ECO:0000256" key="5">
    <source>
        <dbReference type="RuleBase" id="RU363041"/>
    </source>
</evidence>
<evidence type="ECO:0000313" key="7">
    <source>
        <dbReference type="Proteomes" id="UP001205906"/>
    </source>
</evidence>
<feature type="transmembrane region" description="Helical" evidence="5">
    <location>
        <begin position="217"/>
        <end position="239"/>
    </location>
</feature>
<evidence type="ECO:0000313" key="6">
    <source>
        <dbReference type="EMBL" id="MCO6049605.1"/>
    </source>
</evidence>
<keyword evidence="4 5" id="KW-0472">Membrane</keyword>
<keyword evidence="5" id="KW-1003">Cell membrane</keyword>
<proteinExistence type="inferred from homology"/>
<feature type="transmembrane region" description="Helical" evidence="5">
    <location>
        <begin position="27"/>
        <end position="46"/>
    </location>
</feature>
<name>A0ABT1C445_9HYPH</name>
<gene>
    <name evidence="6" type="ORF">NGM99_07345</name>
</gene>
<feature type="transmembrane region" description="Helical" evidence="5">
    <location>
        <begin position="53"/>
        <end position="71"/>
    </location>
</feature>
<dbReference type="Proteomes" id="UP001205906">
    <property type="component" value="Unassembled WGS sequence"/>
</dbReference>
<organism evidence="6 7">
    <name type="scientific">Mesorhizobium liriopis</name>
    <dbReference type="NCBI Taxonomy" id="2953882"/>
    <lineage>
        <taxon>Bacteria</taxon>
        <taxon>Pseudomonadati</taxon>
        <taxon>Pseudomonadota</taxon>
        <taxon>Alphaproteobacteria</taxon>
        <taxon>Hyphomicrobiales</taxon>
        <taxon>Phyllobacteriaceae</taxon>
        <taxon>Mesorhizobium</taxon>
    </lineage>
</organism>
<keyword evidence="7" id="KW-1185">Reference proteome</keyword>
<evidence type="ECO:0000256" key="4">
    <source>
        <dbReference type="ARBA" id="ARBA00023136"/>
    </source>
</evidence>
<evidence type="ECO:0000256" key="1">
    <source>
        <dbReference type="ARBA" id="ARBA00004141"/>
    </source>
</evidence>
<comment type="similarity">
    <text evidence="5">Belongs to the 4-toluene sulfonate uptake permease (TSUP) (TC 2.A.102) family.</text>
</comment>
<dbReference type="InterPro" id="IPR002781">
    <property type="entry name" value="TM_pro_TauE-like"/>
</dbReference>
<reference evidence="6 7" key="1">
    <citation type="submission" date="2022-06" db="EMBL/GenBank/DDBJ databases">
        <title>Mesorhizobium sp. strain RP14 Genome sequencing and assembly.</title>
        <authorList>
            <person name="Kim I."/>
        </authorList>
    </citation>
    <scope>NUCLEOTIDE SEQUENCE [LARGE SCALE GENOMIC DNA]</scope>
    <source>
        <strain evidence="7">RP14(2022)</strain>
    </source>
</reference>
<dbReference type="RefSeq" id="WP_252817571.1">
    <property type="nucleotide sequence ID" value="NZ_JAMXQS010000003.1"/>
</dbReference>
<protein>
    <recommendedName>
        <fullName evidence="5">Probable membrane transporter protein</fullName>
    </recommendedName>
</protein>